<feature type="non-terminal residue" evidence="1">
    <location>
        <position position="242"/>
    </location>
</feature>
<dbReference type="GeneID" id="9591566"/>
<gene>
    <name evidence="1" type="ORF">SCHCODRAFT_110609</name>
</gene>
<dbReference type="OrthoDB" id="58416at2759"/>
<protein>
    <recommendedName>
        <fullName evidence="3">Hemerythrin-like domain-containing protein</fullName>
    </recommendedName>
</protein>
<evidence type="ECO:0000313" key="2">
    <source>
        <dbReference type="Proteomes" id="UP000007431"/>
    </source>
</evidence>
<dbReference type="OMA" id="MEWFASH"/>
<proteinExistence type="predicted"/>
<organism evidence="2">
    <name type="scientific">Schizophyllum commune (strain H4-8 / FGSC 9210)</name>
    <name type="common">Split gill fungus</name>
    <dbReference type="NCBI Taxonomy" id="578458"/>
    <lineage>
        <taxon>Eukaryota</taxon>
        <taxon>Fungi</taxon>
        <taxon>Dikarya</taxon>
        <taxon>Basidiomycota</taxon>
        <taxon>Agaricomycotina</taxon>
        <taxon>Agaricomycetes</taxon>
        <taxon>Agaricomycetidae</taxon>
        <taxon>Agaricales</taxon>
        <taxon>Schizophyllaceae</taxon>
        <taxon>Schizophyllum</taxon>
    </lineage>
</organism>
<sequence length="242" mass="26600">MFPLPILPVANVPSDLNSTDPRAALRHVNTLMKNDLIRALNAIQSNGAHTLPGQPNFPAFLDYAARVCGVLELHLEGDQEFFTTKDPRVGGRSLFEVLGYTDTGYMPTAIAGVHALKEKIEGWKLNPASYSPAVLTHEMAFAGPMVDGMRQHVAAIKEDVLLEATSKEALVEMVEENLKWFTGQYTAEFLLPFVVAHHDLATTDAWPPIPAEAKEALPELVKEHADLWQFAPFHPLTGAKRG</sequence>
<keyword evidence="2" id="KW-1185">Reference proteome</keyword>
<dbReference type="AlphaFoldDB" id="D8Q9J7"/>
<dbReference type="EMBL" id="GL377308">
    <property type="protein sequence ID" value="EFI95670.1"/>
    <property type="molecule type" value="Genomic_DNA"/>
</dbReference>
<dbReference type="Proteomes" id="UP000007431">
    <property type="component" value="Unassembled WGS sequence"/>
</dbReference>
<name>D8Q9J7_SCHCM</name>
<dbReference type="HOGENOM" id="CLU_1142687_0_0_1"/>
<dbReference type="KEGG" id="scm:SCHCO_02631714"/>
<evidence type="ECO:0000313" key="1">
    <source>
        <dbReference type="EMBL" id="EFI95670.1"/>
    </source>
</evidence>
<dbReference type="eggNOG" id="ENOG502RC1M">
    <property type="taxonomic scope" value="Eukaryota"/>
</dbReference>
<evidence type="ECO:0008006" key="3">
    <source>
        <dbReference type="Google" id="ProtNLM"/>
    </source>
</evidence>
<dbReference type="RefSeq" id="XP_003030573.1">
    <property type="nucleotide sequence ID" value="XM_003030527.1"/>
</dbReference>
<dbReference type="VEuPathDB" id="FungiDB:SCHCODRAFT_02631714"/>
<reference evidence="1 2" key="1">
    <citation type="journal article" date="2010" name="Nat. Biotechnol.">
        <title>Genome sequence of the model mushroom Schizophyllum commune.</title>
        <authorList>
            <person name="Ohm R.A."/>
            <person name="de Jong J.F."/>
            <person name="Lugones L.G."/>
            <person name="Aerts A."/>
            <person name="Kothe E."/>
            <person name="Stajich J.E."/>
            <person name="de Vries R.P."/>
            <person name="Record E."/>
            <person name="Levasseur A."/>
            <person name="Baker S.E."/>
            <person name="Bartholomew K.A."/>
            <person name="Coutinho P.M."/>
            <person name="Erdmann S."/>
            <person name="Fowler T.J."/>
            <person name="Gathman A.C."/>
            <person name="Lombard V."/>
            <person name="Henrissat B."/>
            <person name="Knabe N."/>
            <person name="Kuees U."/>
            <person name="Lilly W.W."/>
            <person name="Lindquist E."/>
            <person name="Lucas S."/>
            <person name="Magnuson J.K."/>
            <person name="Piumi F."/>
            <person name="Raudaskoski M."/>
            <person name="Salamov A."/>
            <person name="Schmutz J."/>
            <person name="Schwarze F.W.M.R."/>
            <person name="vanKuyk P.A."/>
            <person name="Horton J.S."/>
            <person name="Grigoriev I.V."/>
            <person name="Woesten H.A.B."/>
        </authorList>
    </citation>
    <scope>NUCLEOTIDE SEQUENCE [LARGE SCALE GENOMIC DNA]</scope>
    <source>
        <strain evidence="2">H4-8 / FGSC 9210</strain>
    </source>
</reference>
<dbReference type="InParanoid" id="D8Q9J7"/>
<accession>D8Q9J7</accession>